<dbReference type="Pfam" id="PF13432">
    <property type="entry name" value="TPR_16"/>
    <property type="match status" value="1"/>
</dbReference>
<reference evidence="5" key="2">
    <citation type="journal article" date="2021" name="PeerJ">
        <title>Extensive microbial diversity within the chicken gut microbiome revealed by metagenomics and culture.</title>
        <authorList>
            <person name="Gilroy R."/>
            <person name="Ravi A."/>
            <person name="Getino M."/>
            <person name="Pursley I."/>
            <person name="Horton D.L."/>
            <person name="Alikhan N.F."/>
            <person name="Baker D."/>
            <person name="Gharbi K."/>
            <person name="Hall N."/>
            <person name="Watson M."/>
            <person name="Adriaenssens E.M."/>
            <person name="Foster-Nyarko E."/>
            <person name="Jarju S."/>
            <person name="Secka A."/>
            <person name="Antonio M."/>
            <person name="Oren A."/>
            <person name="Chaudhuri R.R."/>
            <person name="La Ragione R."/>
            <person name="Hildebrand F."/>
            <person name="Pallen M.J."/>
        </authorList>
    </citation>
    <scope>NUCLEOTIDE SEQUENCE</scope>
    <source>
        <strain evidence="5">CHK154-7741</strain>
    </source>
</reference>
<dbReference type="Proteomes" id="UP000886748">
    <property type="component" value="Unassembled WGS sequence"/>
</dbReference>
<evidence type="ECO:0000256" key="1">
    <source>
        <dbReference type="ARBA" id="ARBA00022737"/>
    </source>
</evidence>
<dbReference type="GO" id="GO:0035269">
    <property type="term" value="P:protein O-linked glycosylation via mannose"/>
    <property type="evidence" value="ECO:0007669"/>
    <property type="project" value="TreeGrafter"/>
</dbReference>
<dbReference type="PANTHER" id="PTHR44227">
    <property type="match status" value="1"/>
</dbReference>
<dbReference type="AlphaFoldDB" id="A0A9D1SQG9"/>
<dbReference type="SUPFAM" id="SSF48452">
    <property type="entry name" value="TPR-like"/>
    <property type="match status" value="1"/>
</dbReference>
<evidence type="ECO:0000313" key="5">
    <source>
        <dbReference type="EMBL" id="HIU92018.1"/>
    </source>
</evidence>
<dbReference type="SMART" id="SM00028">
    <property type="entry name" value="TPR"/>
    <property type="match status" value="4"/>
</dbReference>
<keyword evidence="1" id="KW-0677">Repeat</keyword>
<comment type="caution">
    <text evidence="5">The sequence shown here is derived from an EMBL/GenBank/DDBJ whole genome shotgun (WGS) entry which is preliminary data.</text>
</comment>
<dbReference type="PANTHER" id="PTHR44227:SF3">
    <property type="entry name" value="PROTEIN O-MANNOSYL-TRANSFERASE TMTC4"/>
    <property type="match status" value="1"/>
</dbReference>
<keyword evidence="4" id="KW-0472">Membrane</keyword>
<name>A0A9D1SQG9_9CLOT</name>
<keyword evidence="4" id="KW-1133">Transmembrane helix</keyword>
<evidence type="ECO:0000256" key="2">
    <source>
        <dbReference type="ARBA" id="ARBA00022803"/>
    </source>
</evidence>
<dbReference type="GO" id="GO:0000030">
    <property type="term" value="F:mannosyltransferase activity"/>
    <property type="evidence" value="ECO:0007669"/>
    <property type="project" value="TreeGrafter"/>
</dbReference>
<feature type="repeat" description="TPR" evidence="3">
    <location>
        <begin position="78"/>
        <end position="111"/>
    </location>
</feature>
<keyword evidence="2 3" id="KW-0802">TPR repeat</keyword>
<feature type="transmembrane region" description="Helical" evidence="4">
    <location>
        <begin position="12"/>
        <end position="35"/>
    </location>
</feature>
<dbReference type="Pfam" id="PF13181">
    <property type="entry name" value="TPR_8"/>
    <property type="match status" value="1"/>
</dbReference>
<dbReference type="PROSITE" id="PS50293">
    <property type="entry name" value="TPR_REGION"/>
    <property type="match status" value="1"/>
</dbReference>
<dbReference type="Gene3D" id="1.25.40.10">
    <property type="entry name" value="Tetratricopeptide repeat domain"/>
    <property type="match status" value="2"/>
</dbReference>
<dbReference type="GO" id="GO:0030968">
    <property type="term" value="P:endoplasmic reticulum unfolded protein response"/>
    <property type="evidence" value="ECO:0007669"/>
    <property type="project" value="TreeGrafter"/>
</dbReference>
<dbReference type="EMBL" id="DVOD01000019">
    <property type="protein sequence ID" value="HIU92018.1"/>
    <property type="molecule type" value="Genomic_DNA"/>
</dbReference>
<evidence type="ECO:0000256" key="3">
    <source>
        <dbReference type="PROSITE-ProRule" id="PRU00339"/>
    </source>
</evidence>
<dbReference type="InterPro" id="IPR052346">
    <property type="entry name" value="O-mannosyl-transferase_TMTC"/>
</dbReference>
<reference evidence="5" key="1">
    <citation type="submission" date="2020-10" db="EMBL/GenBank/DDBJ databases">
        <authorList>
            <person name="Gilroy R."/>
        </authorList>
    </citation>
    <scope>NUCLEOTIDE SEQUENCE</scope>
    <source>
        <strain evidence="5">CHK154-7741</strain>
    </source>
</reference>
<sequence length="390" mass="45621">MRFLKKLFKKTVPKVIAGIFILVFLLSIFVFWGWYVKQVNKLWGLYYVNEGDKAYRSHKLEKAIKFYKQGLEKYPEHSLARCNLGNIYVKYEDYYSAVEQYEEALKYDPKFIVCRMNLGIVSAEKLSDFDKAIREYQTIIDTNRVTVHIPLIFDSVKSTRENKTIAWYNMGLAYRGKSMLLGEKTHASNDYLEKAIDAYKKALKRKKNSYNINYNYALANHIFGNYKEAGLSYCKAIEEEPMAFDAHYNLAILLRKLGKLRESQEELEKAMLIVNTQQNPYIAKYIFDIYSEVIEKSTIQNEFKTTQRGIAPESQIKEGMKTPHIVSEEVENEDDPLGVNHITYVNGKVVADSEEADKFMKKSFKKCTAKKIFEEYEEDTLYNGRYDRSF</sequence>
<dbReference type="InterPro" id="IPR019734">
    <property type="entry name" value="TPR_rpt"/>
</dbReference>
<accession>A0A9D1SQG9</accession>
<organism evidence="5 6">
    <name type="scientific">Candidatus Limenecus avicola</name>
    <dbReference type="NCBI Taxonomy" id="2840847"/>
    <lineage>
        <taxon>Bacteria</taxon>
        <taxon>Bacillati</taxon>
        <taxon>Bacillota</taxon>
        <taxon>Clostridia</taxon>
        <taxon>Eubacteriales</taxon>
        <taxon>Clostridiaceae</taxon>
        <taxon>Clostridiaceae incertae sedis</taxon>
        <taxon>Candidatus Limenecus</taxon>
    </lineage>
</organism>
<dbReference type="PROSITE" id="PS50005">
    <property type="entry name" value="TPR"/>
    <property type="match status" value="1"/>
</dbReference>
<evidence type="ECO:0000313" key="6">
    <source>
        <dbReference type="Proteomes" id="UP000886748"/>
    </source>
</evidence>
<gene>
    <name evidence="5" type="ORF">IAD26_02665</name>
</gene>
<keyword evidence="4" id="KW-0812">Transmembrane</keyword>
<protein>
    <submittedName>
        <fullName evidence="5">Tetratricopeptide repeat protein</fullName>
    </submittedName>
</protein>
<proteinExistence type="predicted"/>
<dbReference type="InterPro" id="IPR011990">
    <property type="entry name" value="TPR-like_helical_dom_sf"/>
</dbReference>
<dbReference type="Pfam" id="PF00515">
    <property type="entry name" value="TPR_1"/>
    <property type="match status" value="1"/>
</dbReference>
<evidence type="ECO:0000256" key="4">
    <source>
        <dbReference type="SAM" id="Phobius"/>
    </source>
</evidence>